<accession>A0A9P8UQ08</accession>
<dbReference type="RefSeq" id="XP_045961079.1">
    <property type="nucleotide sequence ID" value="XM_046101906.1"/>
</dbReference>
<sequence length="88" mass="9929">MNRRSSCIHGSHVELIPRHSLEPLTTLLLLVLEQTGMHLPWSSSYTDCGRLLAAYSFVFQLSTSACTVYIHMSEWGCALCMPTNKKEK</sequence>
<reference evidence="1" key="1">
    <citation type="journal article" date="2021" name="Nat. Commun.">
        <title>Genetic determinants of endophytism in the Arabidopsis root mycobiome.</title>
        <authorList>
            <person name="Mesny F."/>
            <person name="Miyauchi S."/>
            <person name="Thiergart T."/>
            <person name="Pickel B."/>
            <person name="Atanasova L."/>
            <person name="Karlsson M."/>
            <person name="Huettel B."/>
            <person name="Barry K.W."/>
            <person name="Haridas S."/>
            <person name="Chen C."/>
            <person name="Bauer D."/>
            <person name="Andreopoulos W."/>
            <person name="Pangilinan J."/>
            <person name="LaButti K."/>
            <person name="Riley R."/>
            <person name="Lipzen A."/>
            <person name="Clum A."/>
            <person name="Drula E."/>
            <person name="Henrissat B."/>
            <person name="Kohler A."/>
            <person name="Grigoriev I.V."/>
            <person name="Martin F.M."/>
            <person name="Hacquard S."/>
        </authorList>
    </citation>
    <scope>NUCLEOTIDE SEQUENCE</scope>
    <source>
        <strain evidence="1">MPI-SDFR-AT-0073</strain>
    </source>
</reference>
<evidence type="ECO:0000313" key="1">
    <source>
        <dbReference type="EMBL" id="KAH6656845.1"/>
    </source>
</evidence>
<dbReference type="GeneID" id="70130798"/>
<name>A0A9P8UQ08_9PEZI</name>
<dbReference type="EMBL" id="JAGPXC010000002">
    <property type="protein sequence ID" value="KAH6656845.1"/>
    <property type="molecule type" value="Genomic_DNA"/>
</dbReference>
<evidence type="ECO:0000313" key="2">
    <source>
        <dbReference type="Proteomes" id="UP000758603"/>
    </source>
</evidence>
<gene>
    <name evidence="1" type="ORF">BKA67DRAFT_553364</name>
</gene>
<keyword evidence="2" id="KW-1185">Reference proteome</keyword>
<comment type="caution">
    <text evidence="1">The sequence shown here is derived from an EMBL/GenBank/DDBJ whole genome shotgun (WGS) entry which is preliminary data.</text>
</comment>
<organism evidence="1 2">
    <name type="scientific">Truncatella angustata</name>
    <dbReference type="NCBI Taxonomy" id="152316"/>
    <lineage>
        <taxon>Eukaryota</taxon>
        <taxon>Fungi</taxon>
        <taxon>Dikarya</taxon>
        <taxon>Ascomycota</taxon>
        <taxon>Pezizomycotina</taxon>
        <taxon>Sordariomycetes</taxon>
        <taxon>Xylariomycetidae</taxon>
        <taxon>Amphisphaeriales</taxon>
        <taxon>Sporocadaceae</taxon>
        <taxon>Truncatella</taxon>
    </lineage>
</organism>
<dbReference type="AlphaFoldDB" id="A0A9P8UQ08"/>
<proteinExistence type="predicted"/>
<protein>
    <submittedName>
        <fullName evidence="1">Uncharacterized protein</fullName>
    </submittedName>
</protein>
<dbReference type="Proteomes" id="UP000758603">
    <property type="component" value="Unassembled WGS sequence"/>
</dbReference>